<reference evidence="4 5" key="1">
    <citation type="submission" date="2017-09" db="EMBL/GenBank/DDBJ databases">
        <title>Draft Genome Sequence of Corynebacterium accolens AH4003.</title>
        <authorList>
            <person name="Chen Y."/>
            <person name="Oosthuysen W.F."/>
            <person name="Kelley S."/>
            <person name="Horswill A."/>
        </authorList>
    </citation>
    <scope>NUCLEOTIDE SEQUENCE [LARGE SCALE GENOMIC DNA]</scope>
    <source>
        <strain evidence="4 5">AH4003</strain>
    </source>
</reference>
<keyword evidence="2" id="KW-0472">Membrane</keyword>
<keyword evidence="2" id="KW-0812">Transmembrane</keyword>
<evidence type="ECO:0008006" key="6">
    <source>
        <dbReference type="Google" id="ProtNLM"/>
    </source>
</evidence>
<protein>
    <recommendedName>
        <fullName evidence="6">Cell surface protein</fullName>
    </recommendedName>
</protein>
<comment type="caution">
    <text evidence="4">The sequence shown here is derived from an EMBL/GenBank/DDBJ whole genome shotgun (WGS) entry which is preliminary data.</text>
</comment>
<dbReference type="NCBIfam" id="TIGR03769">
    <property type="entry name" value="P_ac_wall_RPT"/>
    <property type="match status" value="1"/>
</dbReference>
<feature type="compositionally biased region" description="Polar residues" evidence="1">
    <location>
        <begin position="344"/>
        <end position="359"/>
    </location>
</feature>
<organism evidence="4 5">
    <name type="scientific">Corynebacterium accolens</name>
    <dbReference type="NCBI Taxonomy" id="38284"/>
    <lineage>
        <taxon>Bacteria</taxon>
        <taxon>Bacillati</taxon>
        <taxon>Actinomycetota</taxon>
        <taxon>Actinomycetes</taxon>
        <taxon>Mycobacteriales</taxon>
        <taxon>Corynebacteriaceae</taxon>
        <taxon>Corynebacterium</taxon>
    </lineage>
</organism>
<feature type="region of interest" description="Disordered" evidence="1">
    <location>
        <begin position="223"/>
        <end position="243"/>
    </location>
</feature>
<keyword evidence="3" id="KW-0732">Signal</keyword>
<name>A0A2A4AHL6_9CORY</name>
<accession>A0A2A4AHL6</accession>
<evidence type="ECO:0000256" key="3">
    <source>
        <dbReference type="SAM" id="SignalP"/>
    </source>
</evidence>
<dbReference type="AlphaFoldDB" id="A0A2A4AHL6"/>
<proteinExistence type="predicted"/>
<feature type="signal peptide" evidence="3">
    <location>
        <begin position="1"/>
        <end position="30"/>
    </location>
</feature>
<dbReference type="InterPro" id="IPR022435">
    <property type="entry name" value="Surface-anchored_actinobac"/>
</dbReference>
<evidence type="ECO:0000313" key="4">
    <source>
        <dbReference type="EMBL" id="PCC81874.1"/>
    </source>
</evidence>
<dbReference type="EMBL" id="NWBP01000036">
    <property type="protein sequence ID" value="PCC81874.1"/>
    <property type="molecule type" value="Genomic_DNA"/>
</dbReference>
<dbReference type="NCBIfam" id="NF038134">
    <property type="entry name" value="choice_anch_M"/>
    <property type="match status" value="1"/>
</dbReference>
<keyword evidence="2" id="KW-1133">Transmembrane helix</keyword>
<feature type="compositionally biased region" description="Polar residues" evidence="1">
    <location>
        <begin position="231"/>
        <end position="243"/>
    </location>
</feature>
<evidence type="ECO:0000313" key="5">
    <source>
        <dbReference type="Proteomes" id="UP000218690"/>
    </source>
</evidence>
<evidence type="ECO:0000256" key="2">
    <source>
        <dbReference type="SAM" id="Phobius"/>
    </source>
</evidence>
<feature type="compositionally biased region" description="Basic and acidic residues" evidence="1">
    <location>
        <begin position="273"/>
        <end position="322"/>
    </location>
</feature>
<feature type="transmembrane region" description="Helical" evidence="2">
    <location>
        <begin position="411"/>
        <end position="434"/>
    </location>
</feature>
<feature type="region of interest" description="Disordered" evidence="1">
    <location>
        <begin position="273"/>
        <end position="391"/>
    </location>
</feature>
<sequence length="455" mass="48990">MIFSHSRVPRTVVALGAATFLGLSAPQAFAEDTCAVADSYHIEKGHQDVAVRDDDGPLRFTVDDDSSGEHVERDSRDFVVVVDDNMTGSLDELGFPGISGDAWLLPQDQDHDRPWFGFSLLHLSNMTEDETAQLSMELHDAPEGGRVLAWQTGDLSDSELKLDSEDPSMTWDYPRSHTHVNFGFTQPGAYAVTFTFTLPDGSEHSLDAPFLVGNSTDDSELCELDWGGSSAGNSGPKSKAGQLTTDINDTAKAIGTLDKALDKTLDEADKMVATEAPKAKSDKSKNESKNKTEQKDKDKVKDKNKDKSKAKDTTKAQTEKKAANPQPQSTPGGTVMGSKPAVRSANTAGPTNAGTKSAPSKSEQKETEKKKKASASAHRPGHGNSLAAEDGQGYVETDAQELSYGVPMLNFWAGVLSGIGAFALLLGTGLFIWAQFFRKPKHNQSQELGQTQQIL</sequence>
<dbReference type="Proteomes" id="UP000218690">
    <property type="component" value="Unassembled WGS sequence"/>
</dbReference>
<evidence type="ECO:0000256" key="1">
    <source>
        <dbReference type="SAM" id="MobiDB-lite"/>
    </source>
</evidence>
<gene>
    <name evidence="4" type="ORF">COM45_11780</name>
</gene>
<feature type="chain" id="PRO_5013399663" description="Cell surface protein" evidence="3">
    <location>
        <begin position="31"/>
        <end position="455"/>
    </location>
</feature>